<accession>A0ABT2PKI2</accession>
<gene>
    <name evidence="1" type="ORF">N0K08_10120</name>
</gene>
<name>A0ABT2PKI2_9BURK</name>
<reference evidence="1 2" key="1">
    <citation type="submission" date="2022-09" db="EMBL/GenBank/DDBJ databases">
        <title>Draft genome of isolate Be4.</title>
        <authorList>
            <person name="Sanchez-Castro I."/>
            <person name="Martinez-Rodriguez P."/>
            <person name="Descostes M."/>
            <person name="Merroun M."/>
        </authorList>
    </citation>
    <scope>NUCLEOTIDE SEQUENCE [LARGE SCALE GENOMIC DNA]</scope>
    <source>
        <strain evidence="1 2">Be4</strain>
    </source>
</reference>
<proteinExistence type="predicted"/>
<dbReference type="Proteomes" id="UP001525968">
    <property type="component" value="Unassembled WGS sequence"/>
</dbReference>
<dbReference type="InterPro" id="IPR027417">
    <property type="entry name" value="P-loop_NTPase"/>
</dbReference>
<keyword evidence="2" id="KW-1185">Reference proteome</keyword>
<dbReference type="Gene3D" id="3.40.50.300">
    <property type="entry name" value="P-loop containing nucleotide triphosphate hydrolases"/>
    <property type="match status" value="1"/>
</dbReference>
<keyword evidence="1" id="KW-0067">ATP-binding</keyword>
<sequence length="165" mass="17871">MPTFETTPAVLHMVCGKIASGKSSLAQRLAQAPMTVLISEDDWLARLYPNEIHAIADYVRCAGRLRAAMAGHIAALLQAGMSVVLDFPANTLATRAWARGVFEQAGAPHCLHYLDVPDDACKARLRARNAAGEHPFSTSDAEFDQITRHFVAPAPEEGFDVVHHA</sequence>
<protein>
    <submittedName>
        <fullName evidence="1">ATP-binding protein</fullName>
    </submittedName>
</protein>
<evidence type="ECO:0000313" key="2">
    <source>
        <dbReference type="Proteomes" id="UP001525968"/>
    </source>
</evidence>
<dbReference type="GO" id="GO:0005524">
    <property type="term" value="F:ATP binding"/>
    <property type="evidence" value="ECO:0007669"/>
    <property type="project" value="UniProtKB-KW"/>
</dbReference>
<evidence type="ECO:0000313" key="1">
    <source>
        <dbReference type="EMBL" id="MCT9810990.1"/>
    </source>
</evidence>
<dbReference type="SUPFAM" id="SSF52540">
    <property type="entry name" value="P-loop containing nucleoside triphosphate hydrolases"/>
    <property type="match status" value="1"/>
</dbReference>
<dbReference type="EMBL" id="JAODYH010000004">
    <property type="protein sequence ID" value="MCT9810990.1"/>
    <property type="molecule type" value="Genomic_DNA"/>
</dbReference>
<dbReference type="Pfam" id="PF13671">
    <property type="entry name" value="AAA_33"/>
    <property type="match status" value="1"/>
</dbReference>
<comment type="caution">
    <text evidence="1">The sequence shown here is derived from an EMBL/GenBank/DDBJ whole genome shotgun (WGS) entry which is preliminary data.</text>
</comment>
<dbReference type="RefSeq" id="WP_261500151.1">
    <property type="nucleotide sequence ID" value="NZ_JAODYH010000004.1"/>
</dbReference>
<keyword evidence="1" id="KW-0547">Nucleotide-binding</keyword>
<organism evidence="1 2">
    <name type="scientific">Acidovorax bellezanensis</name>
    <dbReference type="NCBI Taxonomy" id="2976702"/>
    <lineage>
        <taxon>Bacteria</taxon>
        <taxon>Pseudomonadati</taxon>
        <taxon>Pseudomonadota</taxon>
        <taxon>Betaproteobacteria</taxon>
        <taxon>Burkholderiales</taxon>
        <taxon>Comamonadaceae</taxon>
        <taxon>Acidovorax</taxon>
    </lineage>
</organism>